<dbReference type="InterPro" id="IPR035992">
    <property type="entry name" value="Ricin_B-like_lectins"/>
</dbReference>
<evidence type="ECO:0000256" key="1">
    <source>
        <dbReference type="ARBA" id="ARBA00004613"/>
    </source>
</evidence>
<dbReference type="SUPFAM" id="SSF53474">
    <property type="entry name" value="alpha/beta-Hydrolases"/>
    <property type="match status" value="1"/>
</dbReference>
<sequence length="459" mass="47766">MRQGTRSHRLRRLIAVAGTVALAGAGIAGIRLASAAADVVPLAATAGCGKAPGLNSGTHTIQSSGQNRSFILRVPANYNNNNPYRLIFAFHWRGGTMNDVSSGGSSGSVWSYYGMQEQSNNSAILVAPQGIGNGWANSGGQDITFVDDMVRRIDDALCVDTTQRFALGFSYGGGMSYAIACARANVFRAVAVYSGAQLSGCSGGTQPIAYFGLHGISDNVLNISQGRSLRDTFVRNNGCAGQNPREPSQGSGQHVTTLYSCRAGYPVQWAAYDSGHGPAPVDGCSGCEDGARTWTRAEVWRFFAQFAGTTPTPGPTTPTPGPTTPTPGPTTPGPTGNRLRNEGSGRCLDVSSANSANGTGTQIWDCHTNANQQFTQNGAALQVLGKCLDVPPNATGGTRVQIWDCHGGANQQWTLNGNGTISSAQTGLCLDVNGAATTNGSAVIVWSCHGGTNQRWARA</sequence>
<keyword evidence="5" id="KW-0732">Signal</keyword>
<proteinExistence type="inferred from homology"/>
<protein>
    <recommendedName>
        <fullName evidence="11">Ricin B lectin domain-containing protein</fullName>
    </recommendedName>
</protein>
<dbReference type="SUPFAM" id="SSF50370">
    <property type="entry name" value="Ricin B-like lectins"/>
    <property type="match status" value="1"/>
</dbReference>
<evidence type="ECO:0000256" key="6">
    <source>
        <dbReference type="ARBA" id="ARBA00022801"/>
    </source>
</evidence>
<dbReference type="InterPro" id="IPR029058">
    <property type="entry name" value="AB_hydrolase_fold"/>
</dbReference>
<gene>
    <name evidence="12" type="ORF">Pa4123_49080</name>
</gene>
<dbReference type="InterPro" id="IPR000772">
    <property type="entry name" value="Ricin_B_lectin"/>
</dbReference>
<keyword evidence="3" id="KW-0964">Secreted</keyword>
<evidence type="ECO:0000256" key="3">
    <source>
        <dbReference type="ARBA" id="ARBA00022525"/>
    </source>
</evidence>
<dbReference type="SMART" id="SM00458">
    <property type="entry name" value="RICIN"/>
    <property type="match status" value="1"/>
</dbReference>
<dbReference type="Pfam" id="PF00652">
    <property type="entry name" value="Ricin_B_lectin"/>
    <property type="match status" value="1"/>
</dbReference>
<dbReference type="PANTHER" id="PTHR38050">
    <property type="match status" value="1"/>
</dbReference>
<dbReference type="PROSITE" id="PS50231">
    <property type="entry name" value="RICIN_B_LECTIN"/>
    <property type="match status" value="1"/>
</dbReference>
<dbReference type="Gene3D" id="3.40.50.1820">
    <property type="entry name" value="alpha/beta hydrolase"/>
    <property type="match status" value="1"/>
</dbReference>
<organism evidence="12 13">
    <name type="scientific">Phytohabitans aurantiacus</name>
    <dbReference type="NCBI Taxonomy" id="3016789"/>
    <lineage>
        <taxon>Bacteria</taxon>
        <taxon>Bacillati</taxon>
        <taxon>Actinomycetota</taxon>
        <taxon>Actinomycetes</taxon>
        <taxon>Micromonosporales</taxon>
        <taxon>Micromonosporaceae</taxon>
    </lineage>
</organism>
<comment type="caution">
    <text evidence="12">The sequence shown here is derived from an EMBL/GenBank/DDBJ whole genome shotgun (WGS) entry which is preliminary data.</text>
</comment>
<accession>A0ABQ5QZC4</accession>
<evidence type="ECO:0000256" key="7">
    <source>
        <dbReference type="ARBA" id="ARBA00023277"/>
    </source>
</evidence>
<dbReference type="InterPro" id="IPR043595">
    <property type="entry name" value="FaeB/C/D"/>
</dbReference>
<keyword evidence="7" id="KW-0119">Carbohydrate metabolism</keyword>
<dbReference type="EMBL" id="BSDI01000026">
    <property type="protein sequence ID" value="GLH99632.1"/>
    <property type="molecule type" value="Genomic_DNA"/>
</dbReference>
<evidence type="ECO:0000256" key="10">
    <source>
        <dbReference type="SAM" id="MobiDB-lite"/>
    </source>
</evidence>
<keyword evidence="4" id="KW-0858">Xylan degradation</keyword>
<dbReference type="Proteomes" id="UP001144280">
    <property type="component" value="Unassembled WGS sequence"/>
</dbReference>
<name>A0ABQ5QZC4_9ACTN</name>
<dbReference type="CDD" id="cd23418">
    <property type="entry name" value="beta-trefoil_Ricin_XLN-like"/>
    <property type="match status" value="1"/>
</dbReference>
<keyword evidence="8" id="KW-0624">Polysaccharide degradation</keyword>
<dbReference type="PANTHER" id="PTHR38050:SF1">
    <property type="entry name" value="FERULOYL ESTERASE C"/>
    <property type="match status" value="1"/>
</dbReference>
<reference evidence="12" key="1">
    <citation type="submission" date="2022-12" db="EMBL/GenBank/DDBJ databases">
        <title>New Phytohabitans aurantiacus sp. RD004123 nov., an actinomycete isolated from soil.</title>
        <authorList>
            <person name="Triningsih D.W."/>
            <person name="Harunari E."/>
            <person name="Igarashi Y."/>
        </authorList>
    </citation>
    <scope>NUCLEOTIDE SEQUENCE</scope>
    <source>
        <strain evidence="12">RD004123</strain>
    </source>
</reference>
<evidence type="ECO:0000313" key="13">
    <source>
        <dbReference type="Proteomes" id="UP001144280"/>
    </source>
</evidence>
<evidence type="ECO:0000256" key="9">
    <source>
        <dbReference type="ARBA" id="ARBA00025250"/>
    </source>
</evidence>
<evidence type="ECO:0000256" key="8">
    <source>
        <dbReference type="ARBA" id="ARBA00023326"/>
    </source>
</evidence>
<evidence type="ECO:0000256" key="2">
    <source>
        <dbReference type="ARBA" id="ARBA00010278"/>
    </source>
</evidence>
<evidence type="ECO:0000256" key="5">
    <source>
        <dbReference type="ARBA" id="ARBA00022729"/>
    </source>
</evidence>
<dbReference type="Gene3D" id="2.80.10.50">
    <property type="match status" value="1"/>
</dbReference>
<keyword evidence="13" id="KW-1185">Reference proteome</keyword>
<comment type="similarity">
    <text evidence="2">Belongs to the faeC family.</text>
</comment>
<keyword evidence="6" id="KW-0378">Hydrolase</keyword>
<feature type="compositionally biased region" description="Pro residues" evidence="10">
    <location>
        <begin position="312"/>
        <end position="332"/>
    </location>
</feature>
<evidence type="ECO:0000256" key="4">
    <source>
        <dbReference type="ARBA" id="ARBA00022651"/>
    </source>
</evidence>
<evidence type="ECO:0000259" key="11">
    <source>
        <dbReference type="SMART" id="SM00458"/>
    </source>
</evidence>
<feature type="domain" description="Ricin B lectin" evidence="11">
    <location>
        <begin position="333"/>
        <end position="459"/>
    </location>
</feature>
<feature type="region of interest" description="Disordered" evidence="10">
    <location>
        <begin position="307"/>
        <end position="342"/>
    </location>
</feature>
<evidence type="ECO:0000313" key="12">
    <source>
        <dbReference type="EMBL" id="GLH99632.1"/>
    </source>
</evidence>
<comment type="function">
    <text evidence="9">Involved in degradation of plant cell walls. Hydrolyzes the feruloyl-arabinose ester bond in arabinoxylans, and the feruloyl-galactose ester bond in pectin. Active against paranitrophenyl-acetate, methyl ferulate and wheat arabinoxylan.</text>
</comment>
<comment type="subcellular location">
    <subcellularLocation>
        <location evidence="1">Secreted</location>
    </subcellularLocation>
</comment>